<feature type="chain" id="PRO_5002660216" description="Acetolactate synthase" evidence="1">
    <location>
        <begin position="24"/>
        <end position="133"/>
    </location>
</feature>
<protein>
    <recommendedName>
        <fullName evidence="4">Acetolactate synthase</fullName>
    </recommendedName>
</protein>
<evidence type="ECO:0000256" key="1">
    <source>
        <dbReference type="SAM" id="SignalP"/>
    </source>
</evidence>
<dbReference type="eggNOG" id="ENOG5033KPD">
    <property type="taxonomic scope" value="Bacteria"/>
</dbReference>
<dbReference type="InterPro" id="IPR045467">
    <property type="entry name" value="DUF6497"/>
</dbReference>
<organism evidence="2 3">
    <name type="scientific">Pseudooceanicola batsensis (strain ATCC BAA-863 / DSM 15984 / KCTC 12145 / HTCC2597)</name>
    <name type="common">Oceanicola batsensis</name>
    <dbReference type="NCBI Taxonomy" id="252305"/>
    <lineage>
        <taxon>Bacteria</taxon>
        <taxon>Pseudomonadati</taxon>
        <taxon>Pseudomonadota</taxon>
        <taxon>Alphaproteobacteria</taxon>
        <taxon>Rhodobacterales</taxon>
        <taxon>Paracoccaceae</taxon>
        <taxon>Pseudooceanicola</taxon>
    </lineage>
</organism>
<feature type="signal peptide" evidence="1">
    <location>
        <begin position="1"/>
        <end position="23"/>
    </location>
</feature>
<dbReference type="AlphaFoldDB" id="A3TYT9"/>
<evidence type="ECO:0000313" key="2">
    <source>
        <dbReference type="EMBL" id="EAQ02757.1"/>
    </source>
</evidence>
<evidence type="ECO:0000313" key="3">
    <source>
        <dbReference type="Proteomes" id="UP000004318"/>
    </source>
</evidence>
<keyword evidence="3" id="KW-1185">Reference proteome</keyword>
<name>A3TYT9_PSEBH</name>
<dbReference type="OrthoDB" id="7862028at2"/>
<sequence>MKGATTFVAATGALIAAATTAWGQEEAPAVPSGFVLVRQEVLEETQPDGTLWIRLRYVSPGITRDDYASVTGDFEALCRTDALAYEPATPAPAAQAVISISSSPVSFGTAAPEVTQFFEVFSLEDGDCIWEAF</sequence>
<accession>A3TYT9</accession>
<dbReference type="EMBL" id="AAMO01000006">
    <property type="protein sequence ID" value="EAQ02757.1"/>
    <property type="molecule type" value="Genomic_DNA"/>
</dbReference>
<evidence type="ECO:0008006" key="4">
    <source>
        <dbReference type="Google" id="ProtNLM"/>
    </source>
</evidence>
<reference evidence="2 3" key="1">
    <citation type="journal article" date="2010" name="J. Bacteriol.">
        <title>Genome sequences of Oceanicola granulosus HTCC2516(T) and Oceanicola batsensis HTCC2597(TDelta).</title>
        <authorList>
            <person name="Thrash J.C."/>
            <person name="Cho J.C."/>
            <person name="Vergin K.L."/>
            <person name="Giovannoni S.J."/>
        </authorList>
    </citation>
    <scope>NUCLEOTIDE SEQUENCE [LARGE SCALE GENOMIC DNA]</scope>
    <source>
        <strain evidence="3">ATCC BAA-863 / DSM 15984 / KCTC 12145 / HTCC2597</strain>
    </source>
</reference>
<keyword evidence="1" id="KW-0732">Signal</keyword>
<proteinExistence type="predicted"/>
<dbReference type="HOGENOM" id="CLU_125473_0_0_5"/>
<dbReference type="RefSeq" id="WP_009807266.1">
    <property type="nucleotide sequence ID" value="NZ_CH724131.1"/>
</dbReference>
<dbReference type="Proteomes" id="UP000004318">
    <property type="component" value="Unassembled WGS sequence"/>
</dbReference>
<dbReference type="Pfam" id="PF20107">
    <property type="entry name" value="DUF6497"/>
    <property type="match status" value="1"/>
</dbReference>
<gene>
    <name evidence="2" type="ORF">OB2597_15285</name>
</gene>
<comment type="caution">
    <text evidence="2">The sequence shown here is derived from an EMBL/GenBank/DDBJ whole genome shotgun (WGS) entry which is preliminary data.</text>
</comment>
<dbReference type="STRING" id="252305.OB2597_15285"/>